<proteinExistence type="predicted"/>
<dbReference type="PRINTS" id="PR00929">
    <property type="entry name" value="ATHOOK"/>
</dbReference>
<dbReference type="InterPro" id="IPR025212">
    <property type="entry name" value="CAD_CENP-Q"/>
</dbReference>
<feature type="compositionally biased region" description="Acidic residues" evidence="1">
    <location>
        <begin position="84"/>
        <end position="94"/>
    </location>
</feature>
<dbReference type="Proteomes" id="UP000310108">
    <property type="component" value="Unassembled WGS sequence"/>
</dbReference>
<dbReference type="Pfam" id="PF13094">
    <property type="entry name" value="CENP-Q"/>
    <property type="match status" value="1"/>
</dbReference>
<protein>
    <recommendedName>
        <fullName evidence="4">Kinetochore protein fta7</fullName>
    </recommendedName>
</protein>
<evidence type="ECO:0000313" key="2">
    <source>
        <dbReference type="EMBL" id="TKW58006.1"/>
    </source>
</evidence>
<dbReference type="OrthoDB" id="2420947at2759"/>
<feature type="compositionally biased region" description="Basic and acidic residues" evidence="1">
    <location>
        <begin position="299"/>
        <end position="310"/>
    </location>
</feature>
<dbReference type="InterPro" id="IPR017956">
    <property type="entry name" value="AT_hook_DNA-bd_motif"/>
</dbReference>
<keyword evidence="3" id="KW-1185">Reference proteome</keyword>
<sequence length="705" mass="78030">MASKTAGETRKRGRPPKASKIGDASQESSRIIEAESMYELAKEAAVVSTPAKRGRPKKNKGSQPPPLSEEPKAKRRGRPRREEVVEEVIEEEPEPVQPKSKSRKVVKSAMEVEDFSQPAEKPAVAKTGRKAAQEASGVGGNDEATANNAATKKRGRPMNVIEGPTEDATGLEPTSKTKRGHPSLNKGLVVEESIEAAEEESAPKKRGRKPKEKIAEVEEPTDEEEVEAKMAPKKRGRKPKGKTVEVEEPTPEEEAQAEAEPVPEKKRGRKPKAAAEKGEKPSAEEELKASKKKHRRPAARTEPEAPEAHRRKDRQPSPAGEQATGKPTKKRRMRPFQIEERLSGAPPETQRRRSGQPRISDGASSPHAPEKQPSKSRKSKKRPSGDEDAADSAPPKKRRRRTSDEIRQQQQQQVLLLQSSMDPPTARRPVPKHRHIAPRTRQIPRSIIEEKWTPLAPPSLAHVSSLLRLAERPVLQRLAANEKRRDQAASAIRLVTNRLSRKLSRGLPFPPAAASFTGSGVGTRKAADADGGRSEELNFERVIEGVAALERQLDPLLHAVELLKVEKERDERALETDYDSLRTLEANARSEARNFKDNLRKTHVLVPEPKKVAGAADSGRQGNVGEEHDFKFVPDENVTGTLFRDLEGNELRELAGQVSSHMESMRNNLQQIDGVLPQIVRSRAALQDVLFKHLDQPSYENVLLG</sequence>
<accession>A0A4V6Y9K2</accession>
<evidence type="ECO:0000256" key="1">
    <source>
        <dbReference type="SAM" id="MobiDB-lite"/>
    </source>
</evidence>
<feature type="compositionally biased region" description="Acidic residues" evidence="1">
    <location>
        <begin position="217"/>
        <end position="226"/>
    </location>
</feature>
<dbReference type="EMBL" id="PJEX01000031">
    <property type="protein sequence ID" value="TKW58006.1"/>
    <property type="molecule type" value="Genomic_DNA"/>
</dbReference>
<comment type="caution">
    <text evidence="2">The sequence shown here is derived from an EMBL/GenBank/DDBJ whole genome shotgun (WGS) entry which is preliminary data.</text>
</comment>
<dbReference type="SMART" id="SM00384">
    <property type="entry name" value="AT_hook"/>
    <property type="match status" value="5"/>
</dbReference>
<feature type="compositionally biased region" description="Acidic residues" evidence="1">
    <location>
        <begin position="246"/>
        <end position="257"/>
    </location>
</feature>
<organism evidence="2 3">
    <name type="scientific">Colletotrichum tanaceti</name>
    <dbReference type="NCBI Taxonomy" id="1306861"/>
    <lineage>
        <taxon>Eukaryota</taxon>
        <taxon>Fungi</taxon>
        <taxon>Dikarya</taxon>
        <taxon>Ascomycota</taxon>
        <taxon>Pezizomycotina</taxon>
        <taxon>Sordariomycetes</taxon>
        <taxon>Hypocreomycetidae</taxon>
        <taxon>Glomerellales</taxon>
        <taxon>Glomerellaceae</taxon>
        <taxon>Colletotrichum</taxon>
        <taxon>Colletotrichum destructivum species complex</taxon>
    </lineage>
</organism>
<reference evidence="2 3" key="1">
    <citation type="journal article" date="2019" name="PLoS ONE">
        <title>Comparative genome analysis indicates high evolutionary potential of pathogenicity genes in Colletotrichum tanaceti.</title>
        <authorList>
            <person name="Lelwala R.V."/>
            <person name="Korhonen P.K."/>
            <person name="Young N.D."/>
            <person name="Scott J.B."/>
            <person name="Ades P.A."/>
            <person name="Gasser R.B."/>
            <person name="Taylor P.W.J."/>
        </authorList>
    </citation>
    <scope>NUCLEOTIDE SEQUENCE [LARGE SCALE GENOMIC DNA]</scope>
    <source>
        <strain evidence="2">BRIP57314</strain>
    </source>
</reference>
<dbReference type="GO" id="GO:0003677">
    <property type="term" value="F:DNA binding"/>
    <property type="evidence" value="ECO:0007669"/>
    <property type="project" value="InterPro"/>
</dbReference>
<feature type="region of interest" description="Disordered" evidence="1">
    <location>
        <begin position="1"/>
        <end position="435"/>
    </location>
</feature>
<dbReference type="STRING" id="1306861.A0A4V6Y9K2"/>
<feature type="compositionally biased region" description="Basic residues" evidence="1">
    <location>
        <begin position="231"/>
        <end position="241"/>
    </location>
</feature>
<feature type="compositionally biased region" description="Basic and acidic residues" evidence="1">
    <location>
        <begin position="273"/>
        <end position="289"/>
    </location>
</feature>
<name>A0A4V6Y9K2_9PEZI</name>
<gene>
    <name evidence="2" type="ORF">CTA1_796</name>
</gene>
<evidence type="ECO:0008006" key="4">
    <source>
        <dbReference type="Google" id="ProtNLM"/>
    </source>
</evidence>
<feature type="compositionally biased region" description="Low complexity" evidence="1">
    <location>
        <begin position="408"/>
        <end position="418"/>
    </location>
</feature>
<evidence type="ECO:0000313" key="3">
    <source>
        <dbReference type="Proteomes" id="UP000310108"/>
    </source>
</evidence>
<dbReference type="AlphaFoldDB" id="A0A4V6Y9K2"/>